<comment type="similarity">
    <text evidence="2">Belongs to the ABC transporter superfamily. ABCG family. Eye pigment precursor importer (TC 3.A.1.204) subfamily.</text>
</comment>
<keyword evidence="8 9" id="KW-0472">Membrane</keyword>
<dbReference type="GO" id="GO:0016887">
    <property type="term" value="F:ATP hydrolysis activity"/>
    <property type="evidence" value="ECO:0007669"/>
    <property type="project" value="InterPro"/>
</dbReference>
<keyword evidence="3" id="KW-0813">Transport</keyword>
<evidence type="ECO:0000256" key="3">
    <source>
        <dbReference type="ARBA" id="ARBA00022448"/>
    </source>
</evidence>
<dbReference type="Proteomes" id="UP001168972">
    <property type="component" value="Unassembled WGS sequence"/>
</dbReference>
<feature type="transmembrane region" description="Helical" evidence="9">
    <location>
        <begin position="484"/>
        <end position="507"/>
    </location>
</feature>
<dbReference type="InterPro" id="IPR050352">
    <property type="entry name" value="ABCG_transporters"/>
</dbReference>
<proteinExistence type="inferred from homology"/>
<feature type="transmembrane region" description="Helical" evidence="9">
    <location>
        <begin position="446"/>
        <end position="472"/>
    </location>
</feature>
<dbReference type="Pfam" id="PF01061">
    <property type="entry name" value="ABC2_membrane"/>
    <property type="match status" value="1"/>
</dbReference>
<dbReference type="PANTHER" id="PTHR48041:SF32">
    <property type="entry name" value="PROTEIN WHITE-LIKE PROTEIN"/>
    <property type="match status" value="1"/>
</dbReference>
<dbReference type="GO" id="GO:0005886">
    <property type="term" value="C:plasma membrane"/>
    <property type="evidence" value="ECO:0007669"/>
    <property type="project" value="TreeGrafter"/>
</dbReference>
<keyword evidence="12" id="KW-1185">Reference proteome</keyword>
<evidence type="ECO:0000313" key="11">
    <source>
        <dbReference type="EMBL" id="KAK0175174.1"/>
    </source>
</evidence>
<dbReference type="InterPro" id="IPR003439">
    <property type="entry name" value="ABC_transporter-like_ATP-bd"/>
</dbReference>
<sequence length="623" mass="70538">MYQRTVLIDLPKVEAIDIKFKNVTFNVSTGFYSKKKPILKGVSGCFKSGELTAIMGPSGAGKSSLLNLLTGFNDVNTADNINYINRDTTQSLNIYKKAACYIQQDDQLHLLFTIIESMRIAADLKIGNSLNKEAKELLINDILETLDLIKAKETRCNHLSGGQKKRLSIALELIDNPPVMFLDEPTTGLDSSSTLQCISMLRNLTRSGRTIICTIHQPSATIYEMFDHIYLLADGHCMYQGAPKNTIAFFNRIGLQCPKYHNPADYMIEVVSKEYGNFNEQLKKIITNENTIDHWRVALLDDKSSSIYLTDDKPIEATTTTTGETKKLKKQRTINNENKAIILINPPSELIRFGVLFNRCMIQLYRDWTMTHLKMALHFLVGVLLGLFYVNAGSDGSMAFHNVGFLIITLVYLCYTSMMPAVLRFPSELPVLKKEKFNNWYKLHTYYAATLTAQLPIQALFTVVYCSVSYVMSSQPLDWNRFSMFLVTSILITFIAESMGLILGIVVNPVNGTFFGAIATCVMLLFAGFLSLFRHMPVFMYYVSYLSYLRYGLDALVEAIYGNNREKLPCPIDYCHYRIPASIVEELSMGNGRFWLDIGVLFFNFILLRLIAYCALKRNLSKS</sequence>
<comment type="caution">
    <text evidence="11">The sequence shown here is derived from an EMBL/GenBank/DDBJ whole genome shotgun (WGS) entry which is preliminary data.</text>
</comment>
<dbReference type="InterPro" id="IPR003593">
    <property type="entry name" value="AAA+_ATPase"/>
</dbReference>
<dbReference type="Pfam" id="PF19055">
    <property type="entry name" value="ABC2_membrane_7"/>
    <property type="match status" value="1"/>
</dbReference>
<dbReference type="SUPFAM" id="SSF52540">
    <property type="entry name" value="P-loop containing nucleoside triphosphate hydrolases"/>
    <property type="match status" value="1"/>
</dbReference>
<evidence type="ECO:0000256" key="4">
    <source>
        <dbReference type="ARBA" id="ARBA00022692"/>
    </source>
</evidence>
<comment type="subcellular location">
    <subcellularLocation>
        <location evidence="1">Membrane</location>
        <topology evidence="1">Multi-pass membrane protein</topology>
    </subcellularLocation>
</comment>
<dbReference type="FunFam" id="3.40.50.300:FF:001077">
    <property type="entry name" value="Uncharacterized protein, isoform A"/>
    <property type="match status" value="1"/>
</dbReference>
<dbReference type="GO" id="GO:0005524">
    <property type="term" value="F:ATP binding"/>
    <property type="evidence" value="ECO:0007669"/>
    <property type="project" value="UniProtKB-KW"/>
</dbReference>
<feature type="transmembrane region" description="Helical" evidence="9">
    <location>
        <begin position="404"/>
        <end position="425"/>
    </location>
</feature>
<evidence type="ECO:0000256" key="7">
    <source>
        <dbReference type="ARBA" id="ARBA00022989"/>
    </source>
</evidence>
<protein>
    <recommendedName>
        <fullName evidence="10">ABC transporter domain-containing protein</fullName>
    </recommendedName>
</protein>
<dbReference type="CDD" id="cd03213">
    <property type="entry name" value="ABCG_EPDR"/>
    <property type="match status" value="1"/>
</dbReference>
<dbReference type="PANTHER" id="PTHR48041">
    <property type="entry name" value="ABC TRANSPORTER G FAMILY MEMBER 28"/>
    <property type="match status" value="1"/>
</dbReference>
<keyword evidence="5" id="KW-0547">Nucleotide-binding</keyword>
<dbReference type="InterPro" id="IPR013525">
    <property type="entry name" value="ABC2_TM"/>
</dbReference>
<evidence type="ECO:0000256" key="5">
    <source>
        <dbReference type="ARBA" id="ARBA00022741"/>
    </source>
</evidence>
<dbReference type="EMBL" id="JAQQBR010000005">
    <property type="protein sequence ID" value="KAK0175174.1"/>
    <property type="molecule type" value="Genomic_DNA"/>
</dbReference>
<organism evidence="11 12">
    <name type="scientific">Microctonus hyperodae</name>
    <name type="common">Parasitoid wasp</name>
    <dbReference type="NCBI Taxonomy" id="165561"/>
    <lineage>
        <taxon>Eukaryota</taxon>
        <taxon>Metazoa</taxon>
        <taxon>Ecdysozoa</taxon>
        <taxon>Arthropoda</taxon>
        <taxon>Hexapoda</taxon>
        <taxon>Insecta</taxon>
        <taxon>Pterygota</taxon>
        <taxon>Neoptera</taxon>
        <taxon>Endopterygota</taxon>
        <taxon>Hymenoptera</taxon>
        <taxon>Apocrita</taxon>
        <taxon>Ichneumonoidea</taxon>
        <taxon>Braconidae</taxon>
        <taxon>Euphorinae</taxon>
        <taxon>Microctonus</taxon>
    </lineage>
</organism>
<feature type="transmembrane region" description="Helical" evidence="9">
    <location>
        <begin position="375"/>
        <end position="392"/>
    </location>
</feature>
<gene>
    <name evidence="11" type="ORF">PV327_008947</name>
</gene>
<reference evidence="11" key="2">
    <citation type="submission" date="2023-03" db="EMBL/GenBank/DDBJ databases">
        <authorList>
            <person name="Inwood S.N."/>
            <person name="Skelly J.G."/>
            <person name="Guhlin J."/>
            <person name="Harrop T.W.R."/>
            <person name="Goldson S.G."/>
            <person name="Dearden P.K."/>
        </authorList>
    </citation>
    <scope>NUCLEOTIDE SEQUENCE</scope>
    <source>
        <strain evidence="11">Lincoln</strain>
        <tissue evidence="11">Whole body</tissue>
    </source>
</reference>
<dbReference type="InterPro" id="IPR043926">
    <property type="entry name" value="ABCG_dom"/>
</dbReference>
<dbReference type="AlphaFoldDB" id="A0AA39FTT7"/>
<feature type="transmembrane region" description="Helical" evidence="9">
    <location>
        <begin position="594"/>
        <end position="616"/>
    </location>
</feature>
<keyword evidence="4 9" id="KW-0812">Transmembrane</keyword>
<accession>A0AA39FTT7</accession>
<dbReference type="Gene3D" id="3.40.50.300">
    <property type="entry name" value="P-loop containing nucleotide triphosphate hydrolases"/>
    <property type="match status" value="1"/>
</dbReference>
<evidence type="ECO:0000256" key="2">
    <source>
        <dbReference type="ARBA" id="ARBA00005814"/>
    </source>
</evidence>
<dbReference type="GO" id="GO:0140359">
    <property type="term" value="F:ABC-type transporter activity"/>
    <property type="evidence" value="ECO:0007669"/>
    <property type="project" value="InterPro"/>
</dbReference>
<dbReference type="InterPro" id="IPR017871">
    <property type="entry name" value="ABC_transporter-like_CS"/>
</dbReference>
<evidence type="ECO:0000313" key="12">
    <source>
        <dbReference type="Proteomes" id="UP001168972"/>
    </source>
</evidence>
<dbReference type="Pfam" id="PF00005">
    <property type="entry name" value="ABC_tran"/>
    <property type="match status" value="1"/>
</dbReference>
<keyword evidence="6" id="KW-0067">ATP-binding</keyword>
<evidence type="ECO:0000259" key="10">
    <source>
        <dbReference type="PROSITE" id="PS50893"/>
    </source>
</evidence>
<dbReference type="SMART" id="SM00382">
    <property type="entry name" value="AAA"/>
    <property type="match status" value="1"/>
</dbReference>
<name>A0AA39FTT7_MICHY</name>
<evidence type="ECO:0000256" key="9">
    <source>
        <dbReference type="SAM" id="Phobius"/>
    </source>
</evidence>
<reference evidence="11" key="1">
    <citation type="journal article" date="2023" name="bioRxiv">
        <title>Scaffold-level genome assemblies of two parasitoid biocontrol wasps reveal the parthenogenesis mechanism and an associated novel virus.</title>
        <authorList>
            <person name="Inwood S."/>
            <person name="Skelly J."/>
            <person name="Guhlin J."/>
            <person name="Harrop T."/>
            <person name="Goldson S."/>
            <person name="Dearden P."/>
        </authorList>
    </citation>
    <scope>NUCLEOTIDE SEQUENCE</scope>
    <source>
        <strain evidence="11">Lincoln</strain>
        <tissue evidence="11">Whole body</tissue>
    </source>
</reference>
<evidence type="ECO:0000256" key="8">
    <source>
        <dbReference type="ARBA" id="ARBA00023136"/>
    </source>
</evidence>
<evidence type="ECO:0000256" key="1">
    <source>
        <dbReference type="ARBA" id="ARBA00004141"/>
    </source>
</evidence>
<dbReference type="InterPro" id="IPR027417">
    <property type="entry name" value="P-loop_NTPase"/>
</dbReference>
<feature type="transmembrane region" description="Helical" evidence="9">
    <location>
        <begin position="514"/>
        <end position="533"/>
    </location>
</feature>
<keyword evidence="7 9" id="KW-1133">Transmembrane helix</keyword>
<dbReference type="PROSITE" id="PS50893">
    <property type="entry name" value="ABC_TRANSPORTER_2"/>
    <property type="match status" value="1"/>
</dbReference>
<dbReference type="PROSITE" id="PS00211">
    <property type="entry name" value="ABC_TRANSPORTER_1"/>
    <property type="match status" value="1"/>
</dbReference>
<evidence type="ECO:0000256" key="6">
    <source>
        <dbReference type="ARBA" id="ARBA00022840"/>
    </source>
</evidence>
<feature type="domain" description="ABC transporter" evidence="10">
    <location>
        <begin position="18"/>
        <end position="259"/>
    </location>
</feature>